<protein>
    <submittedName>
        <fullName evidence="2">MPN domain-containing protein</fullName>
    </submittedName>
</protein>
<reference evidence="1" key="1">
    <citation type="journal article" date="2012" name="PLoS Negl. Trop. Dis.">
        <title>A systematically improved high quality genome and transcriptome of the human blood fluke Schistosoma mansoni.</title>
        <authorList>
            <person name="Protasio A.V."/>
            <person name="Tsai I.J."/>
            <person name="Babbage A."/>
            <person name="Nichol S."/>
            <person name="Hunt M."/>
            <person name="Aslett M.A."/>
            <person name="De Silva N."/>
            <person name="Velarde G.S."/>
            <person name="Anderson T.J."/>
            <person name="Clark R.C."/>
            <person name="Davidson C."/>
            <person name="Dillon G.P."/>
            <person name="Holroyd N.E."/>
            <person name="LoVerde P.T."/>
            <person name="Lloyd C."/>
            <person name="McQuillan J."/>
            <person name="Oliveira G."/>
            <person name="Otto T.D."/>
            <person name="Parker-Manuel S.J."/>
            <person name="Quail M.A."/>
            <person name="Wilson R.A."/>
            <person name="Zerlotini A."/>
            <person name="Dunne D.W."/>
            <person name="Berriman M."/>
        </authorList>
    </citation>
    <scope>NUCLEOTIDE SEQUENCE [LARGE SCALE GENOMIC DNA]</scope>
    <source>
        <strain evidence="1">Puerto Rican</strain>
    </source>
</reference>
<dbReference type="HOGENOM" id="CLU_1671521_0_0_1"/>
<evidence type="ECO:0000313" key="1">
    <source>
        <dbReference type="Proteomes" id="UP000008854"/>
    </source>
</evidence>
<accession>G4LW45</accession>
<dbReference type="AlphaFoldDB" id="G4LW45"/>
<dbReference type="InParanoid" id="G4LW45"/>
<sequence length="158" mass="18309">MPTVMTSNYTTIPMRFHSYLGVYDEDQVEKDKLKTNSMIELEECIGSESIGFRAKLNYLNEYCDAANLHCAILEPEIDYHQALKPFEETFGQKHLIALTFMDNLLNFPNIRRNQPDGLRKLSREMQAYCLTLEQMNHVSDLNSTRTIETMVSKLPTHV</sequence>
<dbReference type="Proteomes" id="UP000008854">
    <property type="component" value="Unassembled WGS sequence"/>
</dbReference>
<dbReference type="OrthoDB" id="6283219at2759"/>
<organism evidence="1 2">
    <name type="scientific">Schistosoma mansoni</name>
    <name type="common">Blood fluke</name>
    <dbReference type="NCBI Taxonomy" id="6183"/>
    <lineage>
        <taxon>Eukaryota</taxon>
        <taxon>Metazoa</taxon>
        <taxon>Spiralia</taxon>
        <taxon>Lophotrochozoa</taxon>
        <taxon>Platyhelminthes</taxon>
        <taxon>Trematoda</taxon>
        <taxon>Digenea</taxon>
        <taxon>Strigeidida</taxon>
        <taxon>Schistosomatoidea</taxon>
        <taxon>Schistosomatidae</taxon>
        <taxon>Schistosoma</taxon>
    </lineage>
</organism>
<name>G4LW45_SCHMA</name>
<dbReference type="RefSeq" id="XP_018645492.1">
    <property type="nucleotide sequence ID" value="XM_018791355.1"/>
</dbReference>
<dbReference type="GeneID" id="8349732"/>
<reference evidence="2" key="2">
    <citation type="submission" date="2018-12" db="UniProtKB">
        <authorList>
            <consortium name="WormBaseParasite"/>
        </authorList>
    </citation>
    <scope>IDENTIFICATION</scope>
    <source>
        <strain evidence="2">Puerto Rican</strain>
    </source>
</reference>
<dbReference type="WBParaSite" id="Smp_138720.1">
    <property type="protein sequence ID" value="Smp_138720.1"/>
    <property type="gene ID" value="Smp_138720"/>
</dbReference>
<dbReference type="PANTHER" id="PTHR47331">
    <property type="entry name" value="PHD-TYPE DOMAIN-CONTAINING PROTEIN"/>
    <property type="match status" value="1"/>
</dbReference>
<proteinExistence type="predicted"/>
<evidence type="ECO:0000313" key="2">
    <source>
        <dbReference type="WBParaSite" id="Smp_138720.1"/>
    </source>
</evidence>
<dbReference type="CTD" id="8349732"/>
<dbReference type="STRING" id="6183.G4LW45"/>
<dbReference type="PhylomeDB" id="G4LW45"/>
<keyword evidence="1" id="KW-1185">Reference proteome</keyword>
<dbReference type="KEGG" id="smm:Smp_138720"/>